<reference evidence="1 2" key="1">
    <citation type="submission" date="2018-05" db="EMBL/GenBank/DDBJ databases">
        <title>Genomic analysis of Gracilibacillus dipsosauri DD1 reveals novel features of a salt-tolerant amylase.</title>
        <authorList>
            <person name="Deutch C.E."/>
            <person name="Yang S."/>
        </authorList>
    </citation>
    <scope>NUCLEOTIDE SEQUENCE [LARGE SCALE GENOMIC DNA]</scope>
    <source>
        <strain evidence="1 2">DD1</strain>
    </source>
</reference>
<gene>
    <name evidence="1" type="ORF">DLJ74_16780</name>
</gene>
<dbReference type="EMBL" id="QGTD01000018">
    <property type="protein sequence ID" value="PWU67224.1"/>
    <property type="molecule type" value="Genomic_DNA"/>
</dbReference>
<dbReference type="GO" id="GO:0043937">
    <property type="term" value="P:regulation of sporulation"/>
    <property type="evidence" value="ECO:0007669"/>
    <property type="project" value="InterPro"/>
</dbReference>
<dbReference type="Gene3D" id="4.10.280.10">
    <property type="entry name" value="Helix-loop-helix DNA-binding domain"/>
    <property type="match status" value="1"/>
</dbReference>
<protein>
    <submittedName>
        <fullName evidence="1">Spo0E family sporulation regulatory protein-aspartic acid phosphatase</fullName>
    </submittedName>
</protein>
<dbReference type="InterPro" id="IPR037208">
    <property type="entry name" value="Spo0E-like_sf"/>
</dbReference>
<dbReference type="GO" id="GO:0046983">
    <property type="term" value="F:protein dimerization activity"/>
    <property type="evidence" value="ECO:0007669"/>
    <property type="project" value="InterPro"/>
</dbReference>
<accession>A0A317KVL4</accession>
<sequence>MNKCDVSLLLHSMELKRKEMYDIASVEGIDSPNVIKASKELDRLISDFQYKGYPTLDCQKYIQKLR</sequence>
<dbReference type="SUPFAM" id="SSF140500">
    <property type="entry name" value="BAS1536-like"/>
    <property type="match status" value="1"/>
</dbReference>
<evidence type="ECO:0000313" key="2">
    <source>
        <dbReference type="Proteomes" id="UP000245624"/>
    </source>
</evidence>
<evidence type="ECO:0000313" key="1">
    <source>
        <dbReference type="EMBL" id="PWU67224.1"/>
    </source>
</evidence>
<proteinExistence type="predicted"/>
<dbReference type="RefSeq" id="WP_054860285.1">
    <property type="nucleotide sequence ID" value="NZ_QGTD01000018.1"/>
</dbReference>
<dbReference type="OrthoDB" id="1684520at2"/>
<organism evidence="1 2">
    <name type="scientific">Gracilibacillus dipsosauri</name>
    <dbReference type="NCBI Taxonomy" id="178340"/>
    <lineage>
        <taxon>Bacteria</taxon>
        <taxon>Bacillati</taxon>
        <taxon>Bacillota</taxon>
        <taxon>Bacilli</taxon>
        <taxon>Bacillales</taxon>
        <taxon>Bacillaceae</taxon>
        <taxon>Gracilibacillus</taxon>
    </lineage>
</organism>
<dbReference type="InterPro" id="IPR036638">
    <property type="entry name" value="HLH_DNA-bd_sf"/>
</dbReference>
<dbReference type="Pfam" id="PF09388">
    <property type="entry name" value="SpoOE-like"/>
    <property type="match status" value="1"/>
</dbReference>
<dbReference type="InterPro" id="IPR018540">
    <property type="entry name" value="Spo0E-like"/>
</dbReference>
<comment type="caution">
    <text evidence="1">The sequence shown here is derived from an EMBL/GenBank/DDBJ whole genome shotgun (WGS) entry which is preliminary data.</text>
</comment>
<dbReference type="AlphaFoldDB" id="A0A317KVL4"/>
<dbReference type="Proteomes" id="UP000245624">
    <property type="component" value="Unassembled WGS sequence"/>
</dbReference>
<name>A0A317KVL4_9BACI</name>
<keyword evidence="2" id="KW-1185">Reference proteome</keyword>